<sequence>MSRFASIIRKTFGVIKELVGTDHLGNKYYMIPEQKTWTGRVVRAKKMVVALNPNEFEYTEGSIPSEWDAWIRGRRKQPPTIEELLKNERYRKEIKVKAREVEERDLALQAKEYEEGLIASPTQTLATGHAAATPFGKAEVSEDPVSSGGSFQPGSWAPSESKK</sequence>
<keyword evidence="3" id="KW-1185">Reference proteome</keyword>
<reference evidence="4" key="1">
    <citation type="submission" date="2025-08" db="UniProtKB">
        <authorList>
            <consortium name="RefSeq"/>
        </authorList>
    </citation>
    <scope>IDENTIFICATION</scope>
</reference>
<feature type="region of interest" description="Disordered" evidence="2">
    <location>
        <begin position="121"/>
        <end position="163"/>
    </location>
</feature>
<evidence type="ECO:0000256" key="2">
    <source>
        <dbReference type="SAM" id="MobiDB-lite"/>
    </source>
</evidence>
<proteinExistence type="inferred from homology"/>
<comment type="similarity">
    <text evidence="1">Belongs to the complex I NDUFA12 subunit family.</text>
</comment>
<gene>
    <name evidence="4" type="primary">ndufaf2</name>
</gene>
<protein>
    <submittedName>
        <fullName evidence="4">NADH dehydrogenase [ubiquinone] 1 alpha subcomplex assembly factor 2</fullName>
    </submittedName>
</protein>
<dbReference type="GO" id="GO:0032981">
    <property type="term" value="P:mitochondrial respiratory chain complex I assembly"/>
    <property type="evidence" value="ECO:0007669"/>
    <property type="project" value="TreeGrafter"/>
</dbReference>
<evidence type="ECO:0000256" key="1">
    <source>
        <dbReference type="ARBA" id="ARBA00007355"/>
    </source>
</evidence>
<name>A0A6P3VMP9_CLUHA</name>
<dbReference type="RefSeq" id="XP_012676098.1">
    <property type="nucleotide sequence ID" value="XM_012820644.2"/>
</dbReference>
<organism evidence="3 4">
    <name type="scientific">Clupea harengus</name>
    <name type="common">Atlantic herring</name>
    <dbReference type="NCBI Taxonomy" id="7950"/>
    <lineage>
        <taxon>Eukaryota</taxon>
        <taxon>Metazoa</taxon>
        <taxon>Chordata</taxon>
        <taxon>Craniata</taxon>
        <taxon>Vertebrata</taxon>
        <taxon>Euteleostomi</taxon>
        <taxon>Actinopterygii</taxon>
        <taxon>Neopterygii</taxon>
        <taxon>Teleostei</taxon>
        <taxon>Clupei</taxon>
        <taxon>Clupeiformes</taxon>
        <taxon>Clupeoidei</taxon>
        <taxon>Clupeidae</taxon>
        <taxon>Clupea</taxon>
    </lineage>
</organism>
<evidence type="ECO:0000313" key="4">
    <source>
        <dbReference type="RefSeq" id="XP_012676098.1"/>
    </source>
</evidence>
<dbReference type="CTD" id="91942"/>
<dbReference type="Pfam" id="PF05071">
    <property type="entry name" value="NDUFA12"/>
    <property type="match status" value="1"/>
</dbReference>
<dbReference type="KEGG" id="char:105894171"/>
<dbReference type="PANTHER" id="PTHR32470:SF2">
    <property type="entry name" value="NADH DEHYDROGENASE [UBIQUINONE] 1 ALPHA SUBCOMPLEX ASSEMBLY FACTOR 2"/>
    <property type="match status" value="1"/>
</dbReference>
<accession>A0A6P3VMP9</accession>
<dbReference type="GO" id="GO:0045271">
    <property type="term" value="C:respiratory chain complex I"/>
    <property type="evidence" value="ECO:0007669"/>
    <property type="project" value="InterPro"/>
</dbReference>
<dbReference type="Proteomes" id="UP000515152">
    <property type="component" value="Chromosome 18"/>
</dbReference>
<evidence type="ECO:0000313" key="3">
    <source>
        <dbReference type="Proteomes" id="UP000515152"/>
    </source>
</evidence>
<dbReference type="GeneID" id="105894171"/>
<dbReference type="PANTHER" id="PTHR32470">
    <property type="entry name" value="ADH DEHYDROGENASE [UBIQUINONE] 1 ALPHA SUBCOMPLEX ASSEMBLY FACTOR 2"/>
    <property type="match status" value="1"/>
</dbReference>
<dbReference type="OrthoDB" id="10255576at2759"/>
<dbReference type="InterPro" id="IPR007763">
    <property type="entry name" value="NDUFA12"/>
</dbReference>
<dbReference type="InterPro" id="IPR052618">
    <property type="entry name" value="ComplexI_NDUFA12"/>
</dbReference>
<dbReference type="AlphaFoldDB" id="A0A6P3VMP9"/>
<dbReference type="GO" id="GO:0005739">
    <property type="term" value="C:mitochondrion"/>
    <property type="evidence" value="ECO:0007669"/>
    <property type="project" value="TreeGrafter"/>
</dbReference>